<evidence type="ECO:0008006" key="4">
    <source>
        <dbReference type="Google" id="ProtNLM"/>
    </source>
</evidence>
<accession>A0ABP0T9I4</accession>
<dbReference type="InterPro" id="IPR014710">
    <property type="entry name" value="RmlC-like_jellyroll"/>
</dbReference>
<organism evidence="2 3">
    <name type="scientific">Sphagnum troendelagicum</name>
    <dbReference type="NCBI Taxonomy" id="128251"/>
    <lineage>
        <taxon>Eukaryota</taxon>
        <taxon>Viridiplantae</taxon>
        <taxon>Streptophyta</taxon>
        <taxon>Embryophyta</taxon>
        <taxon>Bryophyta</taxon>
        <taxon>Sphagnophytina</taxon>
        <taxon>Sphagnopsida</taxon>
        <taxon>Sphagnales</taxon>
        <taxon>Sphagnaceae</taxon>
        <taxon>Sphagnum</taxon>
    </lineage>
</organism>
<name>A0ABP0T9I4_9BRYO</name>
<sequence>MMLLMLLMILLMLLSFEHFVRLDFCVADFSPNAPRVNGYPCKARANVTSKDFLFTGFRKA</sequence>
<dbReference type="EMBL" id="OZ019893">
    <property type="protein sequence ID" value="CAK9189985.1"/>
    <property type="molecule type" value="Genomic_DNA"/>
</dbReference>
<feature type="chain" id="PRO_5047318170" description="Secreted protein" evidence="1">
    <location>
        <begin position="23"/>
        <end position="60"/>
    </location>
</feature>
<proteinExistence type="predicted"/>
<evidence type="ECO:0000313" key="2">
    <source>
        <dbReference type="EMBL" id="CAK9189985.1"/>
    </source>
</evidence>
<reference evidence="2 3" key="1">
    <citation type="submission" date="2024-02" db="EMBL/GenBank/DDBJ databases">
        <authorList>
            <consortium name="ELIXIR-Norway"/>
            <consortium name="Elixir Norway"/>
        </authorList>
    </citation>
    <scope>NUCLEOTIDE SEQUENCE [LARGE SCALE GENOMIC DNA]</scope>
</reference>
<evidence type="ECO:0000256" key="1">
    <source>
        <dbReference type="SAM" id="SignalP"/>
    </source>
</evidence>
<keyword evidence="1" id="KW-0732">Signal</keyword>
<dbReference type="Proteomes" id="UP001497512">
    <property type="component" value="Chromosome 1"/>
</dbReference>
<evidence type="ECO:0000313" key="3">
    <source>
        <dbReference type="Proteomes" id="UP001497512"/>
    </source>
</evidence>
<feature type="non-terminal residue" evidence="2">
    <location>
        <position position="60"/>
    </location>
</feature>
<protein>
    <recommendedName>
        <fullName evidence="4">Secreted protein</fullName>
    </recommendedName>
</protein>
<keyword evidence="3" id="KW-1185">Reference proteome</keyword>
<feature type="signal peptide" evidence="1">
    <location>
        <begin position="1"/>
        <end position="22"/>
    </location>
</feature>
<dbReference type="Gene3D" id="2.60.120.10">
    <property type="entry name" value="Jelly Rolls"/>
    <property type="match status" value="1"/>
</dbReference>
<gene>
    <name evidence="2" type="ORF">CSSPTR1EN2_LOCUS597</name>
</gene>